<dbReference type="InterPro" id="IPR005814">
    <property type="entry name" value="Aminotrans_3"/>
</dbReference>
<evidence type="ECO:0000256" key="3">
    <source>
        <dbReference type="ARBA" id="ARBA00022605"/>
    </source>
</evidence>
<organism evidence="8 9">
    <name type="scientific">Rothia terrae</name>
    <dbReference type="NCBI Taxonomy" id="396015"/>
    <lineage>
        <taxon>Bacteria</taxon>
        <taxon>Bacillati</taxon>
        <taxon>Actinomycetota</taxon>
        <taxon>Actinomycetes</taxon>
        <taxon>Micrococcales</taxon>
        <taxon>Micrococcaceae</taxon>
        <taxon>Rothia</taxon>
    </lineage>
</organism>
<dbReference type="RefSeq" id="WP_190724126.1">
    <property type="nucleotide sequence ID" value="NZ_CP061539.1"/>
</dbReference>
<dbReference type="EMBL" id="CP061539">
    <property type="protein sequence ID" value="QNV37185.1"/>
    <property type="molecule type" value="Genomic_DNA"/>
</dbReference>
<dbReference type="EC" id="2.6.1.11" evidence="8"/>
<dbReference type="Gene3D" id="3.90.1150.10">
    <property type="entry name" value="Aspartate Aminotransferase, domain 1"/>
    <property type="match status" value="1"/>
</dbReference>
<dbReference type="Gene3D" id="3.40.640.10">
    <property type="entry name" value="Type I PLP-dependent aspartate aminotransferase-like (Major domain)"/>
    <property type="match status" value="1"/>
</dbReference>
<dbReference type="Pfam" id="PF00202">
    <property type="entry name" value="Aminotran_3"/>
    <property type="match status" value="1"/>
</dbReference>
<dbReference type="InterPro" id="IPR050103">
    <property type="entry name" value="Class-III_PLP-dep_AT"/>
</dbReference>
<evidence type="ECO:0000313" key="8">
    <source>
        <dbReference type="EMBL" id="QNV37185.1"/>
    </source>
</evidence>
<dbReference type="InterPro" id="IPR015424">
    <property type="entry name" value="PyrdxlP-dep_Trfase"/>
</dbReference>
<evidence type="ECO:0000256" key="5">
    <source>
        <dbReference type="ARBA" id="ARBA00022898"/>
    </source>
</evidence>
<evidence type="ECO:0000256" key="4">
    <source>
        <dbReference type="ARBA" id="ARBA00022679"/>
    </source>
</evidence>
<proteinExistence type="inferred from homology"/>
<dbReference type="SUPFAM" id="SSF53383">
    <property type="entry name" value="PLP-dependent transferases"/>
    <property type="match status" value="1"/>
</dbReference>
<comment type="pathway">
    <text evidence="6">Amino-acid biosynthesis.</text>
</comment>
<dbReference type="GO" id="GO:0030170">
    <property type="term" value="F:pyridoxal phosphate binding"/>
    <property type="evidence" value="ECO:0007669"/>
    <property type="project" value="InterPro"/>
</dbReference>
<dbReference type="GeneID" id="96624182"/>
<keyword evidence="4 8" id="KW-0808">Transferase</keyword>
<keyword evidence="5 7" id="KW-0663">Pyridoxal phosphate</keyword>
<evidence type="ECO:0000256" key="1">
    <source>
        <dbReference type="ARBA" id="ARBA00001933"/>
    </source>
</evidence>
<evidence type="ECO:0000256" key="7">
    <source>
        <dbReference type="RuleBase" id="RU003560"/>
    </source>
</evidence>
<name>A0A7H2BBY9_9MICC</name>
<dbReference type="KEGG" id="rter:IDM49_08005"/>
<dbReference type="GO" id="GO:0006526">
    <property type="term" value="P:L-arginine biosynthetic process"/>
    <property type="evidence" value="ECO:0007669"/>
    <property type="project" value="UniProtKB-ARBA"/>
</dbReference>
<gene>
    <name evidence="8" type="ORF">IDM49_08005</name>
</gene>
<sequence>MTQQQILDEYKHDLLGVFGDPSLVLVEGSGNIVTDANGKQYLDLLAGIAVSSLGHAHPRWVQAVQQQAAKLAHISNFFTSPTQVRLASTLIEKLSPVQDARVFFCNSGAEANEAAYKLARRHGNLSSPQRTTILALEHGFHGRTTGALALTHKPAYREPFEPLPTGIKHIPATLEALEAHCDETVAALIVEPIQGEAGVLPLPPGYLARARELTRANGALLIVDEVQTGMGRTGLWFECTRELSAENLPDVITLAKGLGAGFPVGAMIVVGQNPAALFQPGMHGTTFGGNPLATATALATVETIDEEHLLSNAEKVGAYIRERVGSLPEVDETTGRGLLIGIRLTHEKTRSGLPLAPTVVERARHHGFIINATGPSVVRLAPALNISIVEVENFCRQFPAIVSEADNC</sequence>
<dbReference type="NCBIfam" id="NF002874">
    <property type="entry name" value="PRK03244.1"/>
    <property type="match status" value="1"/>
</dbReference>
<dbReference type="PROSITE" id="PS00600">
    <property type="entry name" value="AA_TRANSFER_CLASS_3"/>
    <property type="match status" value="1"/>
</dbReference>
<dbReference type="CDD" id="cd00610">
    <property type="entry name" value="OAT_like"/>
    <property type="match status" value="1"/>
</dbReference>
<evidence type="ECO:0000256" key="2">
    <source>
        <dbReference type="ARBA" id="ARBA00022576"/>
    </source>
</evidence>
<dbReference type="PANTHER" id="PTHR11986">
    <property type="entry name" value="AMINOTRANSFERASE CLASS III"/>
    <property type="match status" value="1"/>
</dbReference>
<accession>A0A7H2BBY9</accession>
<dbReference type="GO" id="GO:0003992">
    <property type="term" value="F:N2-acetyl-L-ornithine:2-oxoglutarate 5-aminotransferase activity"/>
    <property type="evidence" value="ECO:0007669"/>
    <property type="project" value="UniProtKB-EC"/>
</dbReference>
<dbReference type="Proteomes" id="UP000516404">
    <property type="component" value="Chromosome"/>
</dbReference>
<dbReference type="InterPro" id="IPR015421">
    <property type="entry name" value="PyrdxlP-dep_Trfase_major"/>
</dbReference>
<evidence type="ECO:0000313" key="9">
    <source>
        <dbReference type="Proteomes" id="UP000516404"/>
    </source>
</evidence>
<keyword evidence="9" id="KW-1185">Reference proteome</keyword>
<dbReference type="NCBIfam" id="TIGR00707">
    <property type="entry name" value="argD"/>
    <property type="match status" value="1"/>
</dbReference>
<dbReference type="InterPro" id="IPR004636">
    <property type="entry name" value="AcOrn/SuccOrn_fam"/>
</dbReference>
<dbReference type="PANTHER" id="PTHR11986:SF79">
    <property type="entry name" value="ACETYLORNITHINE AMINOTRANSFERASE, MITOCHONDRIAL"/>
    <property type="match status" value="1"/>
</dbReference>
<keyword evidence="2 8" id="KW-0032">Aminotransferase</keyword>
<dbReference type="GO" id="GO:0042802">
    <property type="term" value="F:identical protein binding"/>
    <property type="evidence" value="ECO:0007669"/>
    <property type="project" value="TreeGrafter"/>
</dbReference>
<comment type="similarity">
    <text evidence="7">Belongs to the class-III pyridoxal-phosphate-dependent aminotransferase family.</text>
</comment>
<reference evidence="8 9" key="1">
    <citation type="submission" date="2020-09" db="EMBL/GenBank/DDBJ databases">
        <title>Investigation of environmental microbes.</title>
        <authorList>
            <person name="Ou Y."/>
            <person name="Kang Q."/>
        </authorList>
    </citation>
    <scope>NUCLEOTIDE SEQUENCE [LARGE SCALE GENOMIC DNA]</scope>
    <source>
        <strain evidence="8 9">KJZ-14</strain>
    </source>
</reference>
<evidence type="ECO:0000256" key="6">
    <source>
        <dbReference type="ARBA" id="ARBA00029440"/>
    </source>
</evidence>
<dbReference type="InterPro" id="IPR049704">
    <property type="entry name" value="Aminotrans_3_PPA_site"/>
</dbReference>
<dbReference type="AlphaFoldDB" id="A0A7H2BBY9"/>
<dbReference type="InterPro" id="IPR015422">
    <property type="entry name" value="PyrdxlP-dep_Trfase_small"/>
</dbReference>
<dbReference type="PIRSF" id="PIRSF000521">
    <property type="entry name" value="Transaminase_4ab_Lys_Orn"/>
    <property type="match status" value="1"/>
</dbReference>
<dbReference type="FunFam" id="3.40.640.10:FF:000004">
    <property type="entry name" value="Acetylornithine aminotransferase"/>
    <property type="match status" value="1"/>
</dbReference>
<keyword evidence="3" id="KW-0028">Amino-acid biosynthesis</keyword>
<protein>
    <submittedName>
        <fullName evidence="8">Acetylornithine transaminase</fullName>
        <ecNumber evidence="8">2.6.1.11</ecNumber>
    </submittedName>
</protein>
<comment type="cofactor">
    <cofactor evidence="1">
        <name>pyridoxal 5'-phosphate</name>
        <dbReference type="ChEBI" id="CHEBI:597326"/>
    </cofactor>
</comment>